<feature type="region of interest" description="Disordered" evidence="9">
    <location>
        <begin position="367"/>
        <end position="391"/>
    </location>
</feature>
<evidence type="ECO:0000256" key="10">
    <source>
        <dbReference type="SAM" id="Phobius"/>
    </source>
</evidence>
<dbReference type="PRINTS" id="PR01333">
    <property type="entry name" value="2POREKCHANEL"/>
</dbReference>
<feature type="domain" description="Potassium channel" evidence="11">
    <location>
        <begin position="548"/>
        <end position="636"/>
    </location>
</feature>
<dbReference type="Gene3D" id="1.10.287.70">
    <property type="match status" value="2"/>
</dbReference>
<keyword evidence="5 8" id="KW-0406">Ion transport</keyword>
<evidence type="ECO:0000256" key="4">
    <source>
        <dbReference type="ARBA" id="ARBA00022989"/>
    </source>
</evidence>
<dbReference type="GO" id="GO:0015271">
    <property type="term" value="F:outward rectifier potassium channel activity"/>
    <property type="evidence" value="ECO:0007669"/>
    <property type="project" value="TreeGrafter"/>
</dbReference>
<accession>A0A158QBL7</accession>
<name>A0A158QBL7_HYMDI</name>
<dbReference type="Pfam" id="PF07885">
    <property type="entry name" value="Ion_trans_2"/>
    <property type="match status" value="2"/>
</dbReference>
<dbReference type="PANTHER" id="PTHR11003:SF291">
    <property type="entry name" value="IP11374P"/>
    <property type="match status" value="1"/>
</dbReference>
<dbReference type="GO" id="GO:0022841">
    <property type="term" value="F:potassium ion leak channel activity"/>
    <property type="evidence" value="ECO:0007669"/>
    <property type="project" value="TreeGrafter"/>
</dbReference>
<dbReference type="GO" id="GO:0005886">
    <property type="term" value="C:plasma membrane"/>
    <property type="evidence" value="ECO:0007669"/>
    <property type="project" value="TreeGrafter"/>
</dbReference>
<evidence type="ECO:0000256" key="8">
    <source>
        <dbReference type="RuleBase" id="RU003857"/>
    </source>
</evidence>
<evidence type="ECO:0000256" key="2">
    <source>
        <dbReference type="ARBA" id="ARBA00022448"/>
    </source>
</evidence>
<dbReference type="SUPFAM" id="SSF81324">
    <property type="entry name" value="Voltage-gated potassium channels"/>
    <property type="match status" value="2"/>
</dbReference>
<feature type="transmembrane region" description="Helical" evidence="10">
    <location>
        <begin position="612"/>
        <end position="634"/>
    </location>
</feature>
<evidence type="ECO:0000256" key="5">
    <source>
        <dbReference type="ARBA" id="ARBA00023065"/>
    </source>
</evidence>
<keyword evidence="2 8" id="KW-0813">Transport</keyword>
<keyword evidence="4 10" id="KW-1133">Transmembrane helix</keyword>
<dbReference type="STRING" id="6216.A0A158QBL7"/>
<reference evidence="12 13" key="2">
    <citation type="submission" date="2018-11" db="EMBL/GenBank/DDBJ databases">
        <authorList>
            <consortium name="Pathogen Informatics"/>
        </authorList>
    </citation>
    <scope>NUCLEOTIDE SEQUENCE [LARGE SCALE GENOMIC DNA]</scope>
</reference>
<evidence type="ECO:0000256" key="3">
    <source>
        <dbReference type="ARBA" id="ARBA00022692"/>
    </source>
</evidence>
<sequence>MFIDLGSETPHISDDEISEAAGTLFPGENLFDIQDSDGENVEFIISSGESSDEESPQQRLNELRISNSCNLIAVNGYQSRAIHRVNKDYRLDTLYESVTVSSKMKLDTEQDKISQPSCSTESPGPTPRMRKYSSAKHPGVILRYTTTRRLRPCCKAFFENPKWRYFFTLLAYIAFMCLGSFIFLLIEKPDISQSGLLNTEIIESLYDCHCHSSDKLAELLTELSNAPPSKLRKYIAHITNRRKLSNFTNYHGTPLVDIENEESSWSFGNALFFCVTVVTTIGYGHIVPLTDGGKVYSVIFACIGIPFTLHVTSSINNHFLIPAVDRFRKVFVNWIAKNHKPKKATLMPSRPTLFCFPNVPSTLKVNGNGVNSKARSSKNGDVRTSGDIPSAPINGVNQYPVAMFQPSVIDAVASGKVNESFDDADMNNTKSSGKSKSGADIITPNSSKEPSDIKRAITLDLRNSSTRTRSPGSVADRGGLSDFTERRRISRKYQSTVSRTSIFVNMRLRHYSVVQPPLNMLDLFRVVRRNSTTRARVLFLLLICTMIISITMVFPAALFKLLEPEWTYLDALYFCFISLSTIGFGDLVPGRVFLGYNSSTTDPTYNSLHETYLVTSAVYLITGATLMMLMVRTYRSMMELERKAKRDRLYTKLQHSFTDPASLNRSAPHLMMGRN</sequence>
<dbReference type="InterPro" id="IPR003280">
    <property type="entry name" value="2pore_dom_K_chnl"/>
</dbReference>
<comment type="subcellular location">
    <subcellularLocation>
        <location evidence="1">Membrane</location>
        <topology evidence="1">Multi-pass membrane protein</topology>
    </subcellularLocation>
</comment>
<feature type="region of interest" description="Disordered" evidence="9">
    <location>
        <begin position="423"/>
        <end position="453"/>
    </location>
</feature>
<dbReference type="Proteomes" id="UP000274504">
    <property type="component" value="Unassembled WGS sequence"/>
</dbReference>
<dbReference type="OrthoDB" id="6277993at2759"/>
<evidence type="ECO:0000256" key="6">
    <source>
        <dbReference type="ARBA" id="ARBA00023136"/>
    </source>
</evidence>
<evidence type="ECO:0000313" key="12">
    <source>
        <dbReference type="EMBL" id="VDL11787.1"/>
    </source>
</evidence>
<evidence type="ECO:0000256" key="7">
    <source>
        <dbReference type="ARBA" id="ARBA00023303"/>
    </source>
</evidence>
<evidence type="ECO:0000313" key="13">
    <source>
        <dbReference type="Proteomes" id="UP000274504"/>
    </source>
</evidence>
<evidence type="ECO:0000256" key="1">
    <source>
        <dbReference type="ARBA" id="ARBA00004141"/>
    </source>
</evidence>
<dbReference type="GO" id="GO:0030322">
    <property type="term" value="P:stabilization of membrane potential"/>
    <property type="evidence" value="ECO:0007669"/>
    <property type="project" value="TreeGrafter"/>
</dbReference>
<dbReference type="AlphaFoldDB" id="A0A158QBL7"/>
<organism evidence="14">
    <name type="scientific">Hymenolepis diminuta</name>
    <name type="common">Rat tapeworm</name>
    <dbReference type="NCBI Taxonomy" id="6216"/>
    <lineage>
        <taxon>Eukaryota</taxon>
        <taxon>Metazoa</taxon>
        <taxon>Spiralia</taxon>
        <taxon>Lophotrochozoa</taxon>
        <taxon>Platyhelminthes</taxon>
        <taxon>Cestoda</taxon>
        <taxon>Eucestoda</taxon>
        <taxon>Cyclophyllidea</taxon>
        <taxon>Hymenolepididae</taxon>
        <taxon>Hymenolepis</taxon>
    </lineage>
</organism>
<proteinExistence type="inferred from homology"/>
<evidence type="ECO:0000256" key="9">
    <source>
        <dbReference type="SAM" id="MobiDB-lite"/>
    </source>
</evidence>
<reference evidence="14" key="1">
    <citation type="submission" date="2016-04" db="UniProtKB">
        <authorList>
            <consortium name="WormBaseParasite"/>
        </authorList>
    </citation>
    <scope>IDENTIFICATION</scope>
</reference>
<feature type="compositionally biased region" description="Polar residues" evidence="9">
    <location>
        <begin position="367"/>
        <end position="379"/>
    </location>
</feature>
<comment type="similarity">
    <text evidence="8">Belongs to the two pore domain potassium channel (TC 1.A.1.8) family.</text>
</comment>
<evidence type="ECO:0000259" key="11">
    <source>
        <dbReference type="Pfam" id="PF07885"/>
    </source>
</evidence>
<dbReference type="EMBL" id="UYSG01000016">
    <property type="protein sequence ID" value="VDL11787.1"/>
    <property type="molecule type" value="Genomic_DNA"/>
</dbReference>
<feature type="compositionally biased region" description="Polar residues" evidence="9">
    <location>
        <begin position="113"/>
        <end position="123"/>
    </location>
</feature>
<dbReference type="PANTHER" id="PTHR11003">
    <property type="entry name" value="POTASSIUM CHANNEL, SUBFAMILY K"/>
    <property type="match status" value="1"/>
</dbReference>
<dbReference type="WBParaSite" id="HDID_0000016801-mRNA-1">
    <property type="protein sequence ID" value="HDID_0000016801-mRNA-1"/>
    <property type="gene ID" value="HDID_0000016801"/>
</dbReference>
<evidence type="ECO:0000313" key="14">
    <source>
        <dbReference type="WBParaSite" id="HDID_0000016801-mRNA-1"/>
    </source>
</evidence>
<keyword evidence="6 10" id="KW-0472">Membrane</keyword>
<dbReference type="InterPro" id="IPR013099">
    <property type="entry name" value="K_chnl_dom"/>
</dbReference>
<feature type="domain" description="Potassium channel" evidence="11">
    <location>
        <begin position="251"/>
        <end position="315"/>
    </location>
</feature>
<gene>
    <name evidence="12" type="ORF">HDID_LOCUS169</name>
</gene>
<feature type="transmembrane region" description="Helical" evidence="10">
    <location>
        <begin position="165"/>
        <end position="186"/>
    </location>
</feature>
<keyword evidence="7 8" id="KW-0407">Ion channel</keyword>
<feature type="transmembrane region" description="Helical" evidence="10">
    <location>
        <begin position="537"/>
        <end position="559"/>
    </location>
</feature>
<protein>
    <submittedName>
        <fullName evidence="14">Ion_trans_2 domain-containing protein</fullName>
    </submittedName>
</protein>
<keyword evidence="3 8" id="KW-0812">Transmembrane</keyword>
<feature type="region of interest" description="Disordered" evidence="9">
    <location>
        <begin position="106"/>
        <end position="132"/>
    </location>
</feature>